<organism evidence="1">
    <name type="scientific">Arundo donax</name>
    <name type="common">Giant reed</name>
    <name type="synonym">Donax arundinaceus</name>
    <dbReference type="NCBI Taxonomy" id="35708"/>
    <lineage>
        <taxon>Eukaryota</taxon>
        <taxon>Viridiplantae</taxon>
        <taxon>Streptophyta</taxon>
        <taxon>Embryophyta</taxon>
        <taxon>Tracheophyta</taxon>
        <taxon>Spermatophyta</taxon>
        <taxon>Magnoliopsida</taxon>
        <taxon>Liliopsida</taxon>
        <taxon>Poales</taxon>
        <taxon>Poaceae</taxon>
        <taxon>PACMAD clade</taxon>
        <taxon>Arundinoideae</taxon>
        <taxon>Arundineae</taxon>
        <taxon>Arundo</taxon>
    </lineage>
</organism>
<dbReference type="AlphaFoldDB" id="A0A0A9A3L9"/>
<reference evidence="1" key="1">
    <citation type="submission" date="2014-09" db="EMBL/GenBank/DDBJ databases">
        <authorList>
            <person name="Magalhaes I.L.F."/>
            <person name="Oliveira U."/>
            <person name="Santos F.R."/>
            <person name="Vidigal T.H.D.A."/>
            <person name="Brescovit A.D."/>
            <person name="Santos A.J."/>
        </authorList>
    </citation>
    <scope>NUCLEOTIDE SEQUENCE</scope>
    <source>
        <tissue evidence="1">Shoot tissue taken approximately 20 cm above the soil surface</tissue>
    </source>
</reference>
<protein>
    <submittedName>
        <fullName evidence="1">Uncharacterized protein</fullName>
    </submittedName>
</protein>
<reference evidence="1" key="2">
    <citation type="journal article" date="2015" name="Data Brief">
        <title>Shoot transcriptome of the giant reed, Arundo donax.</title>
        <authorList>
            <person name="Barrero R.A."/>
            <person name="Guerrero F.D."/>
            <person name="Moolhuijzen P."/>
            <person name="Goolsby J.A."/>
            <person name="Tidwell J."/>
            <person name="Bellgard S.E."/>
            <person name="Bellgard M.I."/>
        </authorList>
    </citation>
    <scope>NUCLEOTIDE SEQUENCE</scope>
    <source>
        <tissue evidence="1">Shoot tissue taken approximately 20 cm above the soil surface</tissue>
    </source>
</reference>
<dbReference type="EMBL" id="GBRH01252214">
    <property type="protein sequence ID" value="JAD45681.1"/>
    <property type="molecule type" value="Transcribed_RNA"/>
</dbReference>
<sequence>MDGWIYIHDARTNWYHIISTVKTL</sequence>
<accession>A0A0A9A3L9</accession>
<evidence type="ECO:0000313" key="1">
    <source>
        <dbReference type="EMBL" id="JAD45681.1"/>
    </source>
</evidence>
<proteinExistence type="predicted"/>
<name>A0A0A9A3L9_ARUDO</name>